<reference evidence="3 4" key="1">
    <citation type="journal article" date="2016" name="Nat. Commun.">
        <title>Thousands of microbial genomes shed light on interconnected biogeochemical processes in an aquifer system.</title>
        <authorList>
            <person name="Anantharaman K."/>
            <person name="Brown C.T."/>
            <person name="Hug L.A."/>
            <person name="Sharon I."/>
            <person name="Castelle C.J."/>
            <person name="Probst A.J."/>
            <person name="Thomas B.C."/>
            <person name="Singh A."/>
            <person name="Wilkins M.J."/>
            <person name="Karaoz U."/>
            <person name="Brodie E.L."/>
            <person name="Williams K.H."/>
            <person name="Hubbard S.S."/>
            <person name="Banfield J.F."/>
        </authorList>
    </citation>
    <scope>NUCLEOTIDE SEQUENCE [LARGE SCALE GENOMIC DNA]</scope>
</reference>
<dbReference type="InterPro" id="IPR022029">
    <property type="entry name" value="YoaR-like_PG-bd"/>
</dbReference>
<dbReference type="PANTHER" id="PTHR35788:SF1">
    <property type="entry name" value="EXPORTED PROTEIN"/>
    <property type="match status" value="1"/>
</dbReference>
<dbReference type="Proteomes" id="UP000177310">
    <property type="component" value="Unassembled WGS sequence"/>
</dbReference>
<dbReference type="PANTHER" id="PTHR35788">
    <property type="entry name" value="EXPORTED PROTEIN-RELATED"/>
    <property type="match status" value="1"/>
</dbReference>
<dbReference type="AlphaFoldDB" id="A0A1G1YKR0"/>
<sequence>MAAYVVNNPDAAPRHRALKWALLAAAVFFILIAACFGTLVAYQRANAGVIFPGVTIGSRPVGGLTPAAALEQLKQLDQQLHNTGVSFSYQNRTISVTPIVISVADPDLAKELLVFDWRRTVDEAMAVGRGGNWLEDIWQQLRLRLAGYRVSVRYSLNRDELLATLRTNFSEFEQPPENAKLVIEVDGFQVLPEQAGRLFNYDQAVAQLAADIEDLEFRPITLALEPVEPAIKKENTGSVVNSLERILARQALTVTADGQRWQISRDALVSWLEFQTASRELTIGLNKEKVGAFFEPIATAVNVEGRDAKFQLEGERVVAFQASQDGKALNVERSYELLNQYAVAGDADELALVVEVAPASVETDDLNNLGIKELLGRGTSNFAGSPKNRRHNIGVGVASLNGILIKPDEEFSLLKALGSIDAAHGYLPELVIKGDRTIPEYGGGLCQIGTTTFRAVLAAGLPITQRRNHSYRVGYYEPPVGMDATIYDPAPDFRFRNDTGHYILFIARTENDQVIFEFYGTRDGRVASTTQPVVYNIVKPGEPRYIETDSLAPGEKKKVESAHNGASASFTYTVTYPDGTVKEEVFNSQYVAWKETWLVGMAASSTEPVAELIVEPSLPAAQ</sequence>
<evidence type="ECO:0000256" key="1">
    <source>
        <dbReference type="SAM" id="Phobius"/>
    </source>
</evidence>
<accession>A0A1G1YKR0</accession>
<feature type="domain" description="YoaR-like putative peptidoglycan binding" evidence="2">
    <location>
        <begin position="250"/>
        <end position="344"/>
    </location>
</feature>
<keyword evidence="1" id="KW-1133">Transmembrane helix</keyword>
<dbReference type="Pfam" id="PF04294">
    <property type="entry name" value="VanW"/>
    <property type="match status" value="1"/>
</dbReference>
<evidence type="ECO:0000259" key="2">
    <source>
        <dbReference type="Pfam" id="PF12229"/>
    </source>
</evidence>
<dbReference type="EMBL" id="MHIL01000004">
    <property type="protein sequence ID" value="OGY52416.1"/>
    <property type="molecule type" value="Genomic_DNA"/>
</dbReference>
<evidence type="ECO:0000313" key="3">
    <source>
        <dbReference type="EMBL" id="OGY52416.1"/>
    </source>
</evidence>
<protein>
    <recommendedName>
        <fullName evidence="2">YoaR-like putative peptidoglycan binding domain-containing protein</fullName>
    </recommendedName>
</protein>
<dbReference type="InterPro" id="IPR007391">
    <property type="entry name" value="Vancomycin_resist_VanW"/>
</dbReference>
<dbReference type="STRING" id="1797542.A3J59_00720"/>
<dbReference type="Pfam" id="PF12229">
    <property type="entry name" value="PG_binding_4"/>
    <property type="match status" value="2"/>
</dbReference>
<comment type="caution">
    <text evidence="3">The sequence shown here is derived from an EMBL/GenBank/DDBJ whole genome shotgun (WGS) entry which is preliminary data.</text>
</comment>
<evidence type="ECO:0000313" key="4">
    <source>
        <dbReference type="Proteomes" id="UP000177310"/>
    </source>
</evidence>
<keyword evidence="1" id="KW-0472">Membrane</keyword>
<gene>
    <name evidence="3" type="ORF">A3J59_00720</name>
</gene>
<dbReference type="InterPro" id="IPR038054">
    <property type="entry name" value="LD_TPept-like_central_sf"/>
</dbReference>
<name>A0A1G1YKR0_9BACT</name>
<organism evidence="3 4">
    <name type="scientific">Candidatus Buchananbacteria bacterium RIFCSPHIGHO2_02_FULL_56_16</name>
    <dbReference type="NCBI Taxonomy" id="1797542"/>
    <lineage>
        <taxon>Bacteria</taxon>
        <taxon>Candidatus Buchananiibacteriota</taxon>
    </lineage>
</organism>
<dbReference type="Gene3D" id="3.10.20.800">
    <property type="match status" value="1"/>
</dbReference>
<keyword evidence="1" id="KW-0812">Transmembrane</keyword>
<proteinExistence type="predicted"/>
<feature type="transmembrane region" description="Helical" evidence="1">
    <location>
        <begin position="20"/>
        <end position="42"/>
    </location>
</feature>
<feature type="domain" description="YoaR-like putative peptidoglycan binding" evidence="2">
    <location>
        <begin position="115"/>
        <end position="219"/>
    </location>
</feature>
<dbReference type="InterPro" id="IPR052913">
    <property type="entry name" value="Glycopeptide_resist_protein"/>
</dbReference>